<reference evidence="1 2" key="1">
    <citation type="journal article" date="2013" name="Int. J. Syst. Evol. Microbiol.">
        <title>Tumebacillus flagellatus sp. nov., an alpha-amylase/pullulanase-producing bacterium isolated from cassava wastewater.</title>
        <authorList>
            <person name="Wang Q."/>
            <person name="Xie N."/>
            <person name="Qin Y."/>
            <person name="Shen N."/>
            <person name="Zhu J."/>
            <person name="Mi H."/>
            <person name="Huang R."/>
        </authorList>
    </citation>
    <scope>NUCLEOTIDE SEQUENCE [LARGE SCALE GENOMIC DNA]</scope>
    <source>
        <strain evidence="1 2">GST4</strain>
    </source>
</reference>
<sequence length="280" mass="31553">MWQVGDTKLVLFEGVMGSGKSSTAQFAADVLKRYNRPVELYLEGDLDHPADFDRVACLDAEAFDAFMKKHPGDAAASAPFVTRRGDDVLVAYGKAGRAISLPLWEALQGFDIYEGITLAKHRELLQTRWGEFASEQAARESTMIFDCAFFQNPMCAFLAKHDAGRDAVVEHILTLAQKVQPLNPLLVYFYQTNLRESVERVCQVRSKEWLDFVISYHTEQGLGRAKGWNGFDGLISFLEMRQELELELCTKLPFQTLVLENSSHDWDAILPKVEQALLQG</sequence>
<dbReference type="EMBL" id="JMIR01000002">
    <property type="protein sequence ID" value="KEO84939.1"/>
    <property type="molecule type" value="Genomic_DNA"/>
</dbReference>
<protein>
    <recommendedName>
        <fullName evidence="3">Thymidylate kinase-like domain-containing protein</fullName>
    </recommendedName>
</protein>
<evidence type="ECO:0008006" key="3">
    <source>
        <dbReference type="Google" id="ProtNLM"/>
    </source>
</evidence>
<dbReference type="STRING" id="1157490.EL26_02735"/>
<keyword evidence="2" id="KW-1185">Reference proteome</keyword>
<evidence type="ECO:0000313" key="1">
    <source>
        <dbReference type="EMBL" id="KEO84939.1"/>
    </source>
</evidence>
<dbReference type="AlphaFoldDB" id="A0A074LVD3"/>
<accession>A0A074LVD3</accession>
<dbReference type="SUPFAM" id="SSF52540">
    <property type="entry name" value="P-loop containing nucleoside triphosphate hydrolases"/>
    <property type="match status" value="1"/>
</dbReference>
<evidence type="ECO:0000313" key="2">
    <source>
        <dbReference type="Proteomes" id="UP000027931"/>
    </source>
</evidence>
<comment type="caution">
    <text evidence="1">The sequence shown here is derived from an EMBL/GenBank/DDBJ whole genome shotgun (WGS) entry which is preliminary data.</text>
</comment>
<dbReference type="OrthoDB" id="8211253at2"/>
<dbReference type="InterPro" id="IPR027417">
    <property type="entry name" value="P-loop_NTPase"/>
</dbReference>
<dbReference type="RefSeq" id="WP_052035904.1">
    <property type="nucleotide sequence ID" value="NZ_JMIR01000002.1"/>
</dbReference>
<dbReference type="Proteomes" id="UP000027931">
    <property type="component" value="Unassembled WGS sequence"/>
</dbReference>
<name>A0A074LVD3_9BACL</name>
<gene>
    <name evidence="1" type="ORF">EL26_02735</name>
</gene>
<dbReference type="eggNOG" id="COG0470">
    <property type="taxonomic scope" value="Bacteria"/>
</dbReference>
<proteinExistence type="predicted"/>
<organism evidence="1 2">
    <name type="scientific">Tumebacillus flagellatus</name>
    <dbReference type="NCBI Taxonomy" id="1157490"/>
    <lineage>
        <taxon>Bacteria</taxon>
        <taxon>Bacillati</taxon>
        <taxon>Bacillota</taxon>
        <taxon>Bacilli</taxon>
        <taxon>Bacillales</taxon>
        <taxon>Alicyclobacillaceae</taxon>
        <taxon>Tumebacillus</taxon>
    </lineage>
</organism>